<dbReference type="SUPFAM" id="SSF55073">
    <property type="entry name" value="Nucleotide cyclase"/>
    <property type="match status" value="1"/>
</dbReference>
<dbReference type="Gene3D" id="3.40.50.2300">
    <property type="match status" value="1"/>
</dbReference>
<accession>A0AAV3U5L4</accession>
<dbReference type="Proteomes" id="UP001409585">
    <property type="component" value="Unassembled WGS sequence"/>
</dbReference>
<dbReference type="AlphaFoldDB" id="A0AAV3U5L4"/>
<dbReference type="Pfam" id="PF00990">
    <property type="entry name" value="GGDEF"/>
    <property type="match status" value="1"/>
</dbReference>
<evidence type="ECO:0000259" key="2">
    <source>
        <dbReference type="PROSITE" id="PS50883"/>
    </source>
</evidence>
<proteinExistence type="predicted"/>
<dbReference type="PROSITE" id="PS50883">
    <property type="entry name" value="EAL"/>
    <property type="match status" value="1"/>
</dbReference>
<dbReference type="Gene3D" id="3.30.70.270">
    <property type="match status" value="1"/>
</dbReference>
<dbReference type="InterPro" id="IPR052155">
    <property type="entry name" value="Biofilm_reg_signaling"/>
</dbReference>
<name>A0AAV3U5L4_9ALTE</name>
<dbReference type="InterPro" id="IPR029787">
    <property type="entry name" value="Nucleotide_cyclase"/>
</dbReference>
<feature type="domain" description="GGDEF" evidence="3">
    <location>
        <begin position="175"/>
        <end position="308"/>
    </location>
</feature>
<dbReference type="FunFam" id="3.30.70.270:FF:000001">
    <property type="entry name" value="Diguanylate cyclase domain protein"/>
    <property type="match status" value="1"/>
</dbReference>
<keyword evidence="5" id="KW-1185">Reference proteome</keyword>
<dbReference type="InterPro" id="IPR035919">
    <property type="entry name" value="EAL_sf"/>
</dbReference>
<dbReference type="InterPro" id="IPR043128">
    <property type="entry name" value="Rev_trsase/Diguanyl_cyclase"/>
</dbReference>
<dbReference type="CDD" id="cd01948">
    <property type="entry name" value="EAL"/>
    <property type="match status" value="1"/>
</dbReference>
<dbReference type="Gene3D" id="3.20.20.450">
    <property type="entry name" value="EAL domain"/>
    <property type="match status" value="1"/>
</dbReference>
<dbReference type="GO" id="GO:0003824">
    <property type="term" value="F:catalytic activity"/>
    <property type="evidence" value="ECO:0007669"/>
    <property type="project" value="UniProtKB-ARBA"/>
</dbReference>
<dbReference type="InterPro" id="IPR001633">
    <property type="entry name" value="EAL_dom"/>
</dbReference>
<evidence type="ECO:0000313" key="5">
    <source>
        <dbReference type="Proteomes" id="UP001409585"/>
    </source>
</evidence>
<feature type="domain" description="EAL" evidence="2">
    <location>
        <begin position="317"/>
        <end position="572"/>
    </location>
</feature>
<organism evidence="4 5">
    <name type="scientific">Halioxenophilus aromaticivorans</name>
    <dbReference type="NCBI Taxonomy" id="1306992"/>
    <lineage>
        <taxon>Bacteria</taxon>
        <taxon>Pseudomonadati</taxon>
        <taxon>Pseudomonadota</taxon>
        <taxon>Gammaproteobacteria</taxon>
        <taxon>Alteromonadales</taxon>
        <taxon>Alteromonadaceae</taxon>
        <taxon>Halioxenophilus</taxon>
    </lineage>
</organism>
<evidence type="ECO:0000313" key="4">
    <source>
        <dbReference type="EMBL" id="GAA4949920.1"/>
    </source>
</evidence>
<dbReference type="EMBL" id="BAABLX010000028">
    <property type="protein sequence ID" value="GAA4949920.1"/>
    <property type="molecule type" value="Genomic_DNA"/>
</dbReference>
<dbReference type="NCBIfam" id="TIGR00254">
    <property type="entry name" value="GGDEF"/>
    <property type="match status" value="1"/>
</dbReference>
<dbReference type="SMART" id="SM00267">
    <property type="entry name" value="GGDEF"/>
    <property type="match status" value="1"/>
</dbReference>
<dbReference type="Pfam" id="PF00563">
    <property type="entry name" value="EAL"/>
    <property type="match status" value="1"/>
</dbReference>
<sequence>MVQPLMETTFTEPELHILVVTPNEGEFEKINATLGYAGQYVCHWRSRLGGVDKLAASGDYHLVLLQYHWHYKNSQMLLHRLGNEANALPVVVFTEFLERDLDQHIISSGADDYFALETVSQEQLDRTLRYAVIRHGHEQRLSRLAYYDSLCGVANRQLFADRLQHAISLHKRNYSRFALLYIDLDHFKRVNDQYGHAAGDETLAACANVLRDCLRESDSLARLAGDEFVVLADSIDSEQGLAALATKIIASLNKPLVLSNGSVQVGCSVGIAVFPDVGDEAELLMRRADNALYQAKARGGGTYVFYQANTQASAKRDELTQVDILRAVKREEICVRYQPRVDLATGRIVAVEALMRWSHPARGMLSPTAFFELAESNGLLPTLSYWVLKEAIGQWAQFNQELDQRIGLAVNVTGPMLREVKLVDRLRQAVHESNLSNLAGLELEVCQSDWLKYASCLAGLGLALQPLAVHFSMDNVGQGFLPMGDLNQDLVKTVVISRDLIGEAEESPAAARTVQAIAAVGSVMGKTTIAQGVENLQQMRQLESYGCTCVQGYFTSSPLTLAELRTRLLQQKMGRLTMLS</sequence>
<evidence type="ECO:0000259" key="3">
    <source>
        <dbReference type="PROSITE" id="PS50887"/>
    </source>
</evidence>
<dbReference type="InterPro" id="IPR011006">
    <property type="entry name" value="CheY-like_superfamily"/>
</dbReference>
<dbReference type="SMART" id="SM00052">
    <property type="entry name" value="EAL"/>
    <property type="match status" value="1"/>
</dbReference>
<dbReference type="PANTHER" id="PTHR44757:SF2">
    <property type="entry name" value="BIOFILM ARCHITECTURE MAINTENANCE PROTEIN MBAA"/>
    <property type="match status" value="1"/>
</dbReference>
<gene>
    <name evidence="4" type="ORF">GCM10025791_32750</name>
</gene>
<dbReference type="CDD" id="cd01949">
    <property type="entry name" value="GGDEF"/>
    <property type="match status" value="1"/>
</dbReference>
<dbReference type="InterPro" id="IPR000160">
    <property type="entry name" value="GGDEF_dom"/>
</dbReference>
<dbReference type="SUPFAM" id="SSF52172">
    <property type="entry name" value="CheY-like"/>
    <property type="match status" value="1"/>
</dbReference>
<comment type="caution">
    <text evidence="4">The sequence shown here is derived from an EMBL/GenBank/DDBJ whole genome shotgun (WGS) entry which is preliminary data.</text>
</comment>
<reference evidence="5" key="1">
    <citation type="journal article" date="2019" name="Int. J. Syst. Evol. Microbiol.">
        <title>The Global Catalogue of Microorganisms (GCM) 10K type strain sequencing project: providing services to taxonomists for standard genome sequencing and annotation.</title>
        <authorList>
            <consortium name="The Broad Institute Genomics Platform"/>
            <consortium name="The Broad Institute Genome Sequencing Center for Infectious Disease"/>
            <person name="Wu L."/>
            <person name="Ma J."/>
        </authorList>
    </citation>
    <scope>NUCLEOTIDE SEQUENCE [LARGE SCALE GENOMIC DNA]</scope>
    <source>
        <strain evidence="5">JCM 19134</strain>
    </source>
</reference>
<comment type="cofactor">
    <cofactor evidence="1">
        <name>Mg(2+)</name>
        <dbReference type="ChEBI" id="CHEBI:18420"/>
    </cofactor>
</comment>
<dbReference type="PROSITE" id="PS50887">
    <property type="entry name" value="GGDEF"/>
    <property type="match status" value="1"/>
</dbReference>
<evidence type="ECO:0000256" key="1">
    <source>
        <dbReference type="ARBA" id="ARBA00001946"/>
    </source>
</evidence>
<dbReference type="SUPFAM" id="SSF141868">
    <property type="entry name" value="EAL domain-like"/>
    <property type="match status" value="1"/>
</dbReference>
<dbReference type="PANTHER" id="PTHR44757">
    <property type="entry name" value="DIGUANYLATE CYCLASE DGCP"/>
    <property type="match status" value="1"/>
</dbReference>
<protein>
    <submittedName>
        <fullName evidence="4">Uncharacterized protein</fullName>
    </submittedName>
</protein>